<name>A0ABT8RA08_9BACT</name>
<dbReference type="SUPFAM" id="SSF102705">
    <property type="entry name" value="NIF3 (NGG1p interacting factor 3)-like"/>
    <property type="match status" value="1"/>
</dbReference>
<dbReference type="RefSeq" id="WP_302039728.1">
    <property type="nucleotide sequence ID" value="NZ_JAUKPO010000015.1"/>
</dbReference>
<evidence type="ECO:0000256" key="1">
    <source>
        <dbReference type="ARBA" id="ARBA00006964"/>
    </source>
</evidence>
<evidence type="ECO:0000313" key="4">
    <source>
        <dbReference type="Proteomes" id="UP001168528"/>
    </source>
</evidence>
<dbReference type="EMBL" id="JAUKPO010000015">
    <property type="protein sequence ID" value="MDO1448926.1"/>
    <property type="molecule type" value="Genomic_DNA"/>
</dbReference>
<gene>
    <name evidence="3" type="ORF">Q0590_21790</name>
</gene>
<comment type="caution">
    <text evidence="3">The sequence shown here is derived from an EMBL/GenBank/DDBJ whole genome shotgun (WGS) entry which is preliminary data.</text>
</comment>
<dbReference type="InterPro" id="IPR002678">
    <property type="entry name" value="DUF34/NIF3"/>
</dbReference>
<organism evidence="3 4">
    <name type="scientific">Rhodocytophaga aerolata</name>
    <dbReference type="NCBI Taxonomy" id="455078"/>
    <lineage>
        <taxon>Bacteria</taxon>
        <taxon>Pseudomonadati</taxon>
        <taxon>Bacteroidota</taxon>
        <taxon>Cytophagia</taxon>
        <taxon>Cytophagales</taxon>
        <taxon>Rhodocytophagaceae</taxon>
        <taxon>Rhodocytophaga</taxon>
    </lineage>
</organism>
<proteinExistence type="inferred from homology"/>
<reference evidence="3" key="1">
    <citation type="submission" date="2023-07" db="EMBL/GenBank/DDBJ databases">
        <title>The genome sequence of Rhodocytophaga aerolata KACC 12507.</title>
        <authorList>
            <person name="Zhang X."/>
        </authorList>
    </citation>
    <scope>NUCLEOTIDE SEQUENCE</scope>
    <source>
        <strain evidence="3">KACC 12507</strain>
    </source>
</reference>
<dbReference type="Pfam" id="PF01784">
    <property type="entry name" value="DUF34_NIF3"/>
    <property type="match status" value="1"/>
</dbReference>
<accession>A0ABT8RA08</accession>
<keyword evidence="2" id="KW-0479">Metal-binding</keyword>
<dbReference type="PANTHER" id="PTHR13799:SF14">
    <property type="entry name" value="GTP CYCLOHYDROLASE 1 TYPE 2 HOMOLOG"/>
    <property type="match status" value="1"/>
</dbReference>
<comment type="similarity">
    <text evidence="1">Belongs to the GTP cyclohydrolase I type 2/NIF3 family.</text>
</comment>
<dbReference type="Gene3D" id="3.40.1390.30">
    <property type="entry name" value="NIF3 (NGG1p interacting factor 3)-like"/>
    <property type="match status" value="2"/>
</dbReference>
<dbReference type="InterPro" id="IPR036069">
    <property type="entry name" value="DUF34/NIF3_sf"/>
</dbReference>
<evidence type="ECO:0000256" key="2">
    <source>
        <dbReference type="ARBA" id="ARBA00022723"/>
    </source>
</evidence>
<evidence type="ECO:0000313" key="3">
    <source>
        <dbReference type="EMBL" id="MDO1448926.1"/>
    </source>
</evidence>
<sequence length="235" mass="26194">MLTCIEIATFLDSVLSRHLYPEEIPAIWKESPRPIKRLGLALEPDSYLAEWIKQEAMDAVFLHRPWKLATYPVPDDITFFSSHLPFDEQLTVGFNRILANRLKLTDIKVLGTKEGRPVGMSGTIPVQMDAAFCKILDELFQGLESSFQLTGKTIHKVAFVGAMTAQLIENAANQGVELYCTGQFREPARRAALATSMSIVAVGHKRSELFGLSLLADLLSTKWPELTIIPRIPAI</sequence>
<dbReference type="PANTHER" id="PTHR13799">
    <property type="entry name" value="NGG1 INTERACTING FACTOR 3"/>
    <property type="match status" value="1"/>
</dbReference>
<keyword evidence="4" id="KW-1185">Reference proteome</keyword>
<protein>
    <submittedName>
        <fullName evidence="3">Nif3-like dinuclear metal center hexameric protein</fullName>
    </submittedName>
</protein>
<dbReference type="Proteomes" id="UP001168528">
    <property type="component" value="Unassembled WGS sequence"/>
</dbReference>